<dbReference type="AlphaFoldDB" id="A0A9P6CR94"/>
<accession>A0A9P6CR94</accession>
<name>A0A9P6CR94_9AGAR</name>
<evidence type="ECO:0000313" key="1">
    <source>
        <dbReference type="EMBL" id="KAF9469809.1"/>
    </source>
</evidence>
<reference evidence="1" key="1">
    <citation type="submission" date="2020-11" db="EMBL/GenBank/DDBJ databases">
        <authorList>
            <consortium name="DOE Joint Genome Institute"/>
            <person name="Ahrendt S."/>
            <person name="Riley R."/>
            <person name="Andreopoulos W."/>
            <person name="Labutti K."/>
            <person name="Pangilinan J."/>
            <person name="Ruiz-Duenas F.J."/>
            <person name="Barrasa J.M."/>
            <person name="Sanchez-Garcia M."/>
            <person name="Camarero S."/>
            <person name="Miyauchi S."/>
            <person name="Serrano A."/>
            <person name="Linde D."/>
            <person name="Babiker R."/>
            <person name="Drula E."/>
            <person name="Ayuso-Fernandez I."/>
            <person name="Pacheco R."/>
            <person name="Padilla G."/>
            <person name="Ferreira P."/>
            <person name="Barriuso J."/>
            <person name="Kellner H."/>
            <person name="Castanera R."/>
            <person name="Alfaro M."/>
            <person name="Ramirez L."/>
            <person name="Pisabarro A.G."/>
            <person name="Kuo A."/>
            <person name="Tritt A."/>
            <person name="Lipzen A."/>
            <person name="He G."/>
            <person name="Yan M."/>
            <person name="Ng V."/>
            <person name="Cullen D."/>
            <person name="Martin F."/>
            <person name="Rosso M.-N."/>
            <person name="Henrissat B."/>
            <person name="Hibbett D."/>
            <person name="Martinez A.T."/>
            <person name="Grigoriev I.V."/>
        </authorList>
    </citation>
    <scope>NUCLEOTIDE SEQUENCE</scope>
    <source>
        <strain evidence="1">CBS 247.69</strain>
    </source>
</reference>
<protein>
    <submittedName>
        <fullName evidence="1">Uncharacterized protein</fullName>
    </submittedName>
</protein>
<dbReference type="PANTHER" id="PTHR34213:SF2">
    <property type="entry name" value="NUCLEAR TRANSPORT FACTOR 2 (NTF2) FAMILY PROTEIN"/>
    <property type="match status" value="1"/>
</dbReference>
<gene>
    <name evidence="1" type="ORF">BDZ94DRAFT_1243302</name>
</gene>
<keyword evidence="2" id="KW-1185">Reference proteome</keyword>
<dbReference type="EMBL" id="MU150229">
    <property type="protein sequence ID" value="KAF9469809.1"/>
    <property type="molecule type" value="Genomic_DNA"/>
</dbReference>
<evidence type="ECO:0000313" key="2">
    <source>
        <dbReference type="Proteomes" id="UP000807353"/>
    </source>
</evidence>
<comment type="caution">
    <text evidence="1">The sequence shown here is derived from an EMBL/GenBank/DDBJ whole genome shotgun (WGS) entry which is preliminary data.</text>
</comment>
<dbReference type="Proteomes" id="UP000807353">
    <property type="component" value="Unassembled WGS sequence"/>
</dbReference>
<proteinExistence type="predicted"/>
<sequence length="196" mass="21896">MFFPRPARLHLIIIHSHPRAMSTSINASGLLPSESKNLKERSPQPHEEKIIKSIREMYTCSPEESTFEIYAQNAIFHDPIGIAKGISSIRAQFIGLAKVFEKADIPKFRLLETPPTVPSNTILIDQDVSYFQGANASSPTKTVNSLLTLKLDDSKLVTGHDEQWDHEKSTTSSEGFLGMLNEQRKMMTASLTDKVV</sequence>
<dbReference type="OrthoDB" id="2400485at2759"/>
<dbReference type="PANTHER" id="PTHR34213">
    <property type="entry name" value="NUCLEAR TRANSPORT FACTOR 2 (NTF2) FAMILY PROTEIN"/>
    <property type="match status" value="1"/>
</dbReference>
<organism evidence="1 2">
    <name type="scientific">Collybia nuda</name>
    <dbReference type="NCBI Taxonomy" id="64659"/>
    <lineage>
        <taxon>Eukaryota</taxon>
        <taxon>Fungi</taxon>
        <taxon>Dikarya</taxon>
        <taxon>Basidiomycota</taxon>
        <taxon>Agaricomycotina</taxon>
        <taxon>Agaricomycetes</taxon>
        <taxon>Agaricomycetidae</taxon>
        <taxon>Agaricales</taxon>
        <taxon>Tricholomatineae</taxon>
        <taxon>Clitocybaceae</taxon>
        <taxon>Collybia</taxon>
    </lineage>
</organism>